<dbReference type="Gene3D" id="3.40.50.1580">
    <property type="entry name" value="Nucleoside phosphorylase domain"/>
    <property type="match status" value="1"/>
</dbReference>
<dbReference type="InterPro" id="IPR053137">
    <property type="entry name" value="NLR-like"/>
</dbReference>
<dbReference type="AlphaFoldDB" id="A0A1L7WFD2"/>
<keyword evidence="2" id="KW-1185">Reference proteome</keyword>
<gene>
    <name evidence="1" type="ORF">PAC_01366</name>
</gene>
<proteinExistence type="predicted"/>
<evidence type="ECO:0000313" key="1">
    <source>
        <dbReference type="EMBL" id="CZR51490.1"/>
    </source>
</evidence>
<dbReference type="SUPFAM" id="SSF53167">
    <property type="entry name" value="Purine and uridine phosphorylases"/>
    <property type="match status" value="1"/>
</dbReference>
<evidence type="ECO:0000313" key="2">
    <source>
        <dbReference type="Proteomes" id="UP000184330"/>
    </source>
</evidence>
<reference evidence="1 2" key="1">
    <citation type="submission" date="2016-03" db="EMBL/GenBank/DDBJ databases">
        <authorList>
            <person name="Ploux O."/>
        </authorList>
    </citation>
    <scope>NUCLEOTIDE SEQUENCE [LARGE SCALE GENOMIC DNA]</scope>
    <source>
        <strain evidence="1 2">UAMH 11012</strain>
    </source>
</reference>
<dbReference type="GO" id="GO:0009116">
    <property type="term" value="P:nucleoside metabolic process"/>
    <property type="evidence" value="ECO:0007669"/>
    <property type="project" value="InterPro"/>
</dbReference>
<sequence length="627" mass="69817">MLRLSREAYTVGWLCALPLSELVAAMKMLDDEHEPLNLEIEDENTYVYGSINKHNVVIACMPPGQPGKVSAARLIQPLSHSFPNMRIHLFVGIGGGVPQSVVLQDPERDIHLGDVVVGWPDLTGAPAVVQYDLIERQGDDVEMQRLLSTSEKPDRKLLSALGLLMAKHVGGRKHFSQHLQKLNDLVDFKYPGVERDKLYASTSPHIAGPTCEKCSPDHVILRESRKLPAQPKFHQGTILCGDSVMKDARKRDELSAKYFNAICFEMEAAGVIDQKHCLVIRGISDYCDGHKNGSWQSYAAATAAAFAREFLYTIQPSTVRELPHVAETAVVAGNTNFNASNDILAHQLSLYASQPSPPDGRIGLKTISCPQIKTADLVFVHGLTGNRETTWTHDYTNFFWPYTITEDIRSACVTTFGYKTDQSIFVGKSDSSAVLDCARNLLESLLQHRKSHEDVPLMFIAHGIGGHICEQALLLCKESLELRKLRSSTCAIMFFDTPHSGDILAQPKLAFEKYFTGLPMNAKESISESLPSSSDLFQRLESEFKQLLQHTHGQIKIFDWPSLEEQRTSATNVTDLVSTRQSVTTQFKHADAAKCSNKQDKGYDFALRNIRKRMYEMPQSVAGILDT</sequence>
<protein>
    <submittedName>
        <fullName evidence="1">Uncharacterized protein</fullName>
    </submittedName>
</protein>
<dbReference type="Proteomes" id="UP000184330">
    <property type="component" value="Unassembled WGS sequence"/>
</dbReference>
<dbReference type="GO" id="GO:0003824">
    <property type="term" value="F:catalytic activity"/>
    <property type="evidence" value="ECO:0007669"/>
    <property type="project" value="InterPro"/>
</dbReference>
<dbReference type="InterPro" id="IPR035994">
    <property type="entry name" value="Nucleoside_phosphorylase_sf"/>
</dbReference>
<dbReference type="STRING" id="576137.A0A1L7WFD2"/>
<dbReference type="PANTHER" id="PTHR46082">
    <property type="entry name" value="ATP/GTP-BINDING PROTEIN-RELATED"/>
    <property type="match status" value="1"/>
</dbReference>
<dbReference type="Gene3D" id="3.40.50.1820">
    <property type="entry name" value="alpha/beta hydrolase"/>
    <property type="match status" value="1"/>
</dbReference>
<organism evidence="1 2">
    <name type="scientific">Phialocephala subalpina</name>
    <dbReference type="NCBI Taxonomy" id="576137"/>
    <lineage>
        <taxon>Eukaryota</taxon>
        <taxon>Fungi</taxon>
        <taxon>Dikarya</taxon>
        <taxon>Ascomycota</taxon>
        <taxon>Pezizomycotina</taxon>
        <taxon>Leotiomycetes</taxon>
        <taxon>Helotiales</taxon>
        <taxon>Mollisiaceae</taxon>
        <taxon>Phialocephala</taxon>
        <taxon>Phialocephala fortinii species complex</taxon>
    </lineage>
</organism>
<dbReference type="PANTHER" id="PTHR46082:SF11">
    <property type="entry name" value="AAA+ ATPASE DOMAIN-CONTAINING PROTEIN-RELATED"/>
    <property type="match status" value="1"/>
</dbReference>
<dbReference type="SUPFAM" id="SSF53474">
    <property type="entry name" value="alpha/beta-Hydrolases"/>
    <property type="match status" value="1"/>
</dbReference>
<name>A0A1L7WFD2_9HELO</name>
<accession>A0A1L7WFD2</accession>
<dbReference type="OrthoDB" id="1577640at2759"/>
<dbReference type="InterPro" id="IPR029058">
    <property type="entry name" value="AB_hydrolase_fold"/>
</dbReference>
<dbReference type="EMBL" id="FJOG01000002">
    <property type="protein sequence ID" value="CZR51490.1"/>
    <property type="molecule type" value="Genomic_DNA"/>
</dbReference>